<evidence type="ECO:0000256" key="1">
    <source>
        <dbReference type="ARBA" id="ARBA00006484"/>
    </source>
</evidence>
<dbReference type="InterPro" id="IPR036291">
    <property type="entry name" value="NAD(P)-bd_dom_sf"/>
</dbReference>
<dbReference type="PRINTS" id="PR00081">
    <property type="entry name" value="GDHRDH"/>
</dbReference>
<dbReference type="InterPro" id="IPR002347">
    <property type="entry name" value="SDR_fam"/>
</dbReference>
<dbReference type="PROSITE" id="PS00061">
    <property type="entry name" value="ADH_SHORT"/>
    <property type="match status" value="1"/>
</dbReference>
<proteinExistence type="inferred from homology"/>
<dbReference type="Pfam" id="PF13561">
    <property type="entry name" value="adh_short_C2"/>
    <property type="match status" value="1"/>
</dbReference>
<dbReference type="PANTHER" id="PTHR43975">
    <property type="entry name" value="ZGC:101858"/>
    <property type="match status" value="1"/>
</dbReference>
<gene>
    <name evidence="2" type="ORF">G8770_17895</name>
</gene>
<organism evidence="2 3">
    <name type="scientific">Pseudomaricurvus hydrocarbonicus</name>
    <dbReference type="NCBI Taxonomy" id="1470433"/>
    <lineage>
        <taxon>Bacteria</taxon>
        <taxon>Pseudomonadati</taxon>
        <taxon>Pseudomonadota</taxon>
        <taxon>Gammaproteobacteria</taxon>
        <taxon>Cellvibrionales</taxon>
        <taxon>Cellvibrionaceae</taxon>
        <taxon>Pseudomaricurvus</taxon>
    </lineage>
</organism>
<comment type="caution">
    <text evidence="2">The sequence shown here is derived from an EMBL/GenBank/DDBJ whole genome shotgun (WGS) entry which is preliminary data.</text>
</comment>
<dbReference type="Proteomes" id="UP000787472">
    <property type="component" value="Unassembled WGS sequence"/>
</dbReference>
<dbReference type="PRINTS" id="PR00080">
    <property type="entry name" value="SDRFAMILY"/>
</dbReference>
<keyword evidence="3" id="KW-1185">Reference proteome</keyword>
<accession>A0A9E5MNB0</accession>
<dbReference type="Gene3D" id="3.40.50.720">
    <property type="entry name" value="NAD(P)-binding Rossmann-like Domain"/>
    <property type="match status" value="1"/>
</dbReference>
<sequence>MQQASDMSEKVALVTGAASGLGRGTAVALATAGAKVCLVDLNEAGLQETATLVQALGVECLVRPADLSQKDNCEAVVAETVAAFGRLDALCNVAGVIFFNHSTDMTQVQWDTTMAVNLSAPFFLSQAAIPHLLEQHGAIVNVTSSASFMGEAYAAAYCATKAGLTNLTKAMAMEYMHKPIRINAVAPGGMVTNIVSSFMNMPKDLDGSLMQRFKPLRGTVEVDDVANLVAFMASDAARGYHGNCISIDNGITAG</sequence>
<dbReference type="CDD" id="cd05233">
    <property type="entry name" value="SDR_c"/>
    <property type="match status" value="1"/>
</dbReference>
<dbReference type="RefSeq" id="WP_167190062.1">
    <property type="nucleotide sequence ID" value="NZ_JAAONZ010000016.1"/>
</dbReference>
<dbReference type="InterPro" id="IPR020904">
    <property type="entry name" value="Sc_DH/Rdtase_CS"/>
</dbReference>
<evidence type="ECO:0000313" key="2">
    <source>
        <dbReference type="EMBL" id="NHO67421.1"/>
    </source>
</evidence>
<dbReference type="PANTHER" id="PTHR43975:SF2">
    <property type="entry name" value="EG:BACR7A4.14 PROTEIN-RELATED"/>
    <property type="match status" value="1"/>
</dbReference>
<protein>
    <submittedName>
        <fullName evidence="2">SDR family oxidoreductase</fullName>
    </submittedName>
</protein>
<dbReference type="AlphaFoldDB" id="A0A9E5MNB0"/>
<reference evidence="2" key="1">
    <citation type="submission" date="2020-03" db="EMBL/GenBank/DDBJ databases">
        <authorList>
            <person name="Guo F."/>
        </authorList>
    </citation>
    <scope>NUCLEOTIDE SEQUENCE</scope>
    <source>
        <strain evidence="2">JCM 30134</strain>
    </source>
</reference>
<dbReference type="EMBL" id="JAAONZ010000016">
    <property type="protein sequence ID" value="NHO67421.1"/>
    <property type="molecule type" value="Genomic_DNA"/>
</dbReference>
<comment type="similarity">
    <text evidence="1">Belongs to the short-chain dehydrogenases/reductases (SDR) family.</text>
</comment>
<dbReference type="FunFam" id="3.40.50.720:FF:000084">
    <property type="entry name" value="Short-chain dehydrogenase reductase"/>
    <property type="match status" value="1"/>
</dbReference>
<name>A0A9E5MNB0_9GAMM</name>
<evidence type="ECO:0000313" key="3">
    <source>
        <dbReference type="Proteomes" id="UP000787472"/>
    </source>
</evidence>
<dbReference type="SUPFAM" id="SSF51735">
    <property type="entry name" value="NAD(P)-binding Rossmann-fold domains"/>
    <property type="match status" value="1"/>
</dbReference>